<protein>
    <submittedName>
        <fullName evidence="3">Uncharacterized protein</fullName>
    </submittedName>
</protein>
<feature type="region of interest" description="Disordered" evidence="1">
    <location>
        <begin position="117"/>
        <end position="140"/>
    </location>
</feature>
<feature type="compositionally biased region" description="Basic and acidic residues" evidence="1">
    <location>
        <begin position="119"/>
        <end position="132"/>
    </location>
</feature>
<dbReference type="Proteomes" id="UP000003729">
    <property type="component" value="Unassembled WGS sequence"/>
</dbReference>
<evidence type="ECO:0000256" key="1">
    <source>
        <dbReference type="SAM" id="MobiDB-lite"/>
    </source>
</evidence>
<dbReference type="RefSeq" id="WP_006657726.1">
    <property type="nucleotide sequence ID" value="NZ_ABXW01000014.1"/>
</dbReference>
<gene>
    <name evidence="3" type="ORF">PROVALCAL_00755</name>
</gene>
<reference evidence="3 4" key="2">
    <citation type="submission" date="2008-10" db="EMBL/GenBank/DDBJ databases">
        <authorList>
            <person name="Fulton L."/>
            <person name="Clifton S."/>
            <person name="Fulton B."/>
            <person name="Xu J."/>
            <person name="Minx P."/>
            <person name="Pepin K.H."/>
            <person name="Johnson M."/>
            <person name="Bhonagiri V."/>
            <person name="Nash W.E."/>
            <person name="Mardis E.R."/>
            <person name="Wilson R.K."/>
        </authorList>
    </citation>
    <scope>NUCLEOTIDE SEQUENCE [LARGE SCALE GENOMIC DNA]</scope>
    <source>
        <strain evidence="3 4">DSM 30120</strain>
    </source>
</reference>
<accession>B6XBP4</accession>
<keyword evidence="2" id="KW-0812">Transmembrane</keyword>
<name>B6XBP4_9GAMM</name>
<dbReference type="EMBL" id="ABXW01000014">
    <property type="protein sequence ID" value="EEB47046.1"/>
    <property type="molecule type" value="Genomic_DNA"/>
</dbReference>
<reference evidence="3 4" key="1">
    <citation type="submission" date="2008-10" db="EMBL/GenBank/DDBJ databases">
        <title>Draft genome sequence of Providencia alcalifaciens (DSM 30120).</title>
        <authorList>
            <person name="Sudarsanam P."/>
            <person name="Ley R."/>
            <person name="Guruge J."/>
            <person name="Turnbaugh P.J."/>
            <person name="Mahowald M."/>
            <person name="Liep D."/>
            <person name="Gordon J."/>
        </authorList>
    </citation>
    <scope>NUCLEOTIDE SEQUENCE [LARGE SCALE GENOMIC DNA]</scope>
    <source>
        <strain evidence="3 4">DSM 30120</strain>
    </source>
</reference>
<feature type="transmembrane region" description="Helical" evidence="2">
    <location>
        <begin position="155"/>
        <end position="176"/>
    </location>
</feature>
<organism evidence="3 4">
    <name type="scientific">Providencia alcalifaciens DSM 30120</name>
    <dbReference type="NCBI Taxonomy" id="520999"/>
    <lineage>
        <taxon>Bacteria</taxon>
        <taxon>Pseudomonadati</taxon>
        <taxon>Pseudomonadota</taxon>
        <taxon>Gammaproteobacteria</taxon>
        <taxon>Enterobacterales</taxon>
        <taxon>Morganellaceae</taxon>
        <taxon>Providencia</taxon>
    </lineage>
</organism>
<evidence type="ECO:0000313" key="3">
    <source>
        <dbReference type="EMBL" id="EEB47046.1"/>
    </source>
</evidence>
<evidence type="ECO:0000313" key="4">
    <source>
        <dbReference type="Proteomes" id="UP000003729"/>
    </source>
</evidence>
<sequence length="220" mass="25903">MYSVNKLTVLYKTQKIINLRNHIVRIFEYGKNPIIFVKFICFKSLKKVIYSCIVIYTLSFGQVKAESSKFIFIDIRHIPYSSTAVFEEFIQFQKQRVSNSVEFFAFISSSSEVMTEPSTQEKRKYSPKESNKAEAGLEEQDEITQEDIEHFKSSIIGMLLISLVMIPLGIILGSYISPRILAKRKRWMKLHTLKAKRFHRNNPNKHYTTPRKTLCQWLWF</sequence>
<evidence type="ECO:0000256" key="2">
    <source>
        <dbReference type="SAM" id="Phobius"/>
    </source>
</evidence>
<keyword evidence="2" id="KW-1133">Transmembrane helix</keyword>
<keyword evidence="2" id="KW-0472">Membrane</keyword>
<dbReference type="AlphaFoldDB" id="B6XBP4"/>
<dbReference type="GeneID" id="57294415"/>
<proteinExistence type="predicted"/>
<comment type="caution">
    <text evidence="3">The sequence shown here is derived from an EMBL/GenBank/DDBJ whole genome shotgun (WGS) entry which is preliminary data.</text>
</comment>